<evidence type="ECO:0000256" key="1">
    <source>
        <dbReference type="ARBA" id="ARBA00001946"/>
    </source>
</evidence>
<comment type="pathway">
    <text evidence="3 19">Cofactor biosynthesis; adenosylcobalamin biosynthesis; adenosylcobalamin from cob(II)yrinate a,c-diamide: step 7/7.</text>
</comment>
<dbReference type="Proteomes" id="UP000201613">
    <property type="component" value="Unassembled WGS sequence"/>
</dbReference>
<evidence type="ECO:0000256" key="18">
    <source>
        <dbReference type="ARBA" id="ARBA00049504"/>
    </source>
</evidence>
<dbReference type="EC" id="2.7.8.26" evidence="5 19"/>
<evidence type="ECO:0000256" key="7">
    <source>
        <dbReference type="ARBA" id="ARBA00022475"/>
    </source>
</evidence>
<organism evidence="20 21">
    <name type="scientific">Flavimaricola marinus</name>
    <dbReference type="NCBI Taxonomy" id="1819565"/>
    <lineage>
        <taxon>Bacteria</taxon>
        <taxon>Pseudomonadati</taxon>
        <taxon>Pseudomonadota</taxon>
        <taxon>Alphaproteobacteria</taxon>
        <taxon>Rhodobacterales</taxon>
        <taxon>Paracoccaceae</taxon>
        <taxon>Flavimaricola</taxon>
    </lineage>
</organism>
<keyword evidence="7 19" id="KW-1003">Cell membrane</keyword>
<dbReference type="HAMAP" id="MF_00719">
    <property type="entry name" value="CobS"/>
    <property type="match status" value="1"/>
</dbReference>
<comment type="similarity">
    <text evidence="4 19">Belongs to the CobS family.</text>
</comment>
<dbReference type="InterPro" id="IPR003805">
    <property type="entry name" value="CobS"/>
</dbReference>
<dbReference type="GO" id="GO:0005886">
    <property type="term" value="C:plasma membrane"/>
    <property type="evidence" value="ECO:0007669"/>
    <property type="project" value="UniProtKB-SubCell"/>
</dbReference>
<dbReference type="AlphaFoldDB" id="A0A238LLR4"/>
<dbReference type="Pfam" id="PF02654">
    <property type="entry name" value="CobS"/>
    <property type="match status" value="1"/>
</dbReference>
<keyword evidence="21" id="KW-1185">Reference proteome</keyword>
<evidence type="ECO:0000256" key="14">
    <source>
        <dbReference type="ARBA" id="ARBA00025228"/>
    </source>
</evidence>
<evidence type="ECO:0000256" key="5">
    <source>
        <dbReference type="ARBA" id="ARBA00013200"/>
    </source>
</evidence>
<evidence type="ECO:0000256" key="3">
    <source>
        <dbReference type="ARBA" id="ARBA00004663"/>
    </source>
</evidence>
<evidence type="ECO:0000256" key="12">
    <source>
        <dbReference type="ARBA" id="ARBA00022989"/>
    </source>
</evidence>
<comment type="cofactor">
    <cofactor evidence="1 19">
        <name>Mg(2+)</name>
        <dbReference type="ChEBI" id="CHEBI:18420"/>
    </cofactor>
</comment>
<dbReference type="OrthoDB" id="9794626at2"/>
<dbReference type="RefSeq" id="WP_093994114.1">
    <property type="nucleotide sequence ID" value="NZ_FXZK01000014.1"/>
</dbReference>
<keyword evidence="8 19" id="KW-0169">Cobalamin biosynthesis</keyword>
<dbReference type="PANTHER" id="PTHR34148">
    <property type="entry name" value="ADENOSYLCOBINAMIDE-GDP RIBAZOLETRANSFERASE"/>
    <property type="match status" value="1"/>
</dbReference>
<evidence type="ECO:0000256" key="2">
    <source>
        <dbReference type="ARBA" id="ARBA00004651"/>
    </source>
</evidence>
<comment type="function">
    <text evidence="14 19">Joins adenosylcobinamide-GDP and alpha-ribazole to generate adenosylcobalamin (Ado-cobalamin). Also synthesizes adenosylcobalamin 5'-phosphate from adenosylcobinamide-GDP and alpha-ribazole 5'-phosphate.</text>
</comment>
<evidence type="ECO:0000256" key="15">
    <source>
        <dbReference type="ARBA" id="ARBA00032605"/>
    </source>
</evidence>
<keyword evidence="10 19" id="KW-0812">Transmembrane</keyword>
<feature type="transmembrane region" description="Helical" evidence="19">
    <location>
        <begin position="64"/>
        <end position="83"/>
    </location>
</feature>
<feature type="transmembrane region" description="Helical" evidence="19">
    <location>
        <begin position="146"/>
        <end position="167"/>
    </location>
</feature>
<keyword evidence="12 19" id="KW-1133">Transmembrane helix</keyword>
<reference evidence="21" key="1">
    <citation type="submission" date="2017-05" db="EMBL/GenBank/DDBJ databases">
        <authorList>
            <person name="Rodrigo-Torres L."/>
            <person name="Arahal R. D."/>
            <person name="Lucena T."/>
        </authorList>
    </citation>
    <scope>NUCLEOTIDE SEQUENCE [LARGE SCALE GENOMIC DNA]</scope>
    <source>
        <strain evidence="21">CECT 8899</strain>
    </source>
</reference>
<feature type="transmembrane region" description="Helical" evidence="19">
    <location>
        <begin position="40"/>
        <end position="58"/>
    </location>
</feature>
<dbReference type="NCBIfam" id="TIGR00317">
    <property type="entry name" value="cobS"/>
    <property type="match status" value="1"/>
</dbReference>
<sequence>MTRLPRGLIAWSDIPAALGLLSRLPIPVDSDRATKRGARAAWAWPLAGFVLGAMAAIVGALSLWFGLAPTLAAGLALATQVILTGAMHEDGLADCADGFWGGWIPERRLEIMKDSRIGAYGVIVLVLTLILRWHALALLFEVDALWAPLIAVAGLSRAPMVAMMALLPNARSGGLSRAVGRPSPIAAILAGVISVLVGLLLLGSVAILLALTNCAIVLGWAALCRRKIGGQTGDTLGALQQLSEIGALLVLAAGMGLG</sequence>
<gene>
    <name evidence="20" type="primary">cobS_2</name>
    <name evidence="19" type="synonym">cobS</name>
    <name evidence="20" type="ORF">LOM8899_04058</name>
</gene>
<evidence type="ECO:0000256" key="11">
    <source>
        <dbReference type="ARBA" id="ARBA00022842"/>
    </source>
</evidence>
<keyword evidence="13 19" id="KW-0472">Membrane</keyword>
<evidence type="ECO:0000313" key="20">
    <source>
        <dbReference type="EMBL" id="SMY09886.1"/>
    </source>
</evidence>
<dbReference type="PANTHER" id="PTHR34148:SF1">
    <property type="entry name" value="ADENOSYLCOBINAMIDE-GDP RIBAZOLETRANSFERASE"/>
    <property type="match status" value="1"/>
</dbReference>
<feature type="transmembrane region" description="Helical" evidence="19">
    <location>
        <begin position="205"/>
        <end position="224"/>
    </location>
</feature>
<evidence type="ECO:0000256" key="10">
    <source>
        <dbReference type="ARBA" id="ARBA00022692"/>
    </source>
</evidence>
<protein>
    <recommendedName>
        <fullName evidence="6 19">Adenosylcobinamide-GDP ribazoletransferase</fullName>
        <ecNumber evidence="5 19">2.7.8.26</ecNumber>
    </recommendedName>
    <alternativeName>
        <fullName evidence="16 19">Cobalamin synthase</fullName>
    </alternativeName>
    <alternativeName>
        <fullName evidence="15 19">Cobalamin-5'-phosphate synthase</fullName>
    </alternativeName>
</protein>
<evidence type="ECO:0000256" key="17">
    <source>
        <dbReference type="ARBA" id="ARBA00048623"/>
    </source>
</evidence>
<evidence type="ECO:0000256" key="16">
    <source>
        <dbReference type="ARBA" id="ARBA00032853"/>
    </source>
</evidence>
<dbReference type="UniPathway" id="UPA00148">
    <property type="reaction ID" value="UER00238"/>
</dbReference>
<evidence type="ECO:0000256" key="8">
    <source>
        <dbReference type="ARBA" id="ARBA00022573"/>
    </source>
</evidence>
<evidence type="ECO:0000313" key="21">
    <source>
        <dbReference type="Proteomes" id="UP000201613"/>
    </source>
</evidence>
<evidence type="ECO:0000256" key="13">
    <source>
        <dbReference type="ARBA" id="ARBA00023136"/>
    </source>
</evidence>
<dbReference type="GO" id="GO:0009236">
    <property type="term" value="P:cobalamin biosynthetic process"/>
    <property type="evidence" value="ECO:0007669"/>
    <property type="project" value="UniProtKB-UniRule"/>
</dbReference>
<comment type="subcellular location">
    <subcellularLocation>
        <location evidence="2 19">Cell membrane</location>
        <topology evidence="2 19">Multi-pass membrane protein</topology>
    </subcellularLocation>
</comment>
<dbReference type="EMBL" id="FXZK01000014">
    <property type="protein sequence ID" value="SMY09886.1"/>
    <property type="molecule type" value="Genomic_DNA"/>
</dbReference>
<dbReference type="GO" id="GO:0051073">
    <property type="term" value="F:adenosylcobinamide-GDP ribazoletransferase activity"/>
    <property type="evidence" value="ECO:0007669"/>
    <property type="project" value="UniProtKB-UniRule"/>
</dbReference>
<name>A0A238LLR4_9RHOB</name>
<keyword evidence="11 19" id="KW-0460">Magnesium</keyword>
<dbReference type="GO" id="GO:0008818">
    <property type="term" value="F:cobalamin 5'-phosphate synthase activity"/>
    <property type="evidence" value="ECO:0007669"/>
    <property type="project" value="UniProtKB-UniRule"/>
</dbReference>
<feature type="transmembrane region" description="Helical" evidence="19">
    <location>
        <begin position="179"/>
        <end position="199"/>
    </location>
</feature>
<feature type="transmembrane region" description="Helical" evidence="19">
    <location>
        <begin position="117"/>
        <end position="140"/>
    </location>
</feature>
<keyword evidence="9 19" id="KW-0808">Transferase</keyword>
<comment type="catalytic activity">
    <reaction evidence="17 19">
        <text>alpha-ribazole + adenosylcob(III)inamide-GDP = adenosylcob(III)alamin + GMP + H(+)</text>
        <dbReference type="Rhea" id="RHEA:16049"/>
        <dbReference type="ChEBI" id="CHEBI:10329"/>
        <dbReference type="ChEBI" id="CHEBI:15378"/>
        <dbReference type="ChEBI" id="CHEBI:18408"/>
        <dbReference type="ChEBI" id="CHEBI:58115"/>
        <dbReference type="ChEBI" id="CHEBI:60487"/>
        <dbReference type="EC" id="2.7.8.26"/>
    </reaction>
</comment>
<comment type="catalytic activity">
    <reaction evidence="18 19">
        <text>alpha-ribazole 5'-phosphate + adenosylcob(III)inamide-GDP = adenosylcob(III)alamin 5'-phosphate + GMP + H(+)</text>
        <dbReference type="Rhea" id="RHEA:23560"/>
        <dbReference type="ChEBI" id="CHEBI:15378"/>
        <dbReference type="ChEBI" id="CHEBI:57918"/>
        <dbReference type="ChEBI" id="CHEBI:58115"/>
        <dbReference type="ChEBI" id="CHEBI:60487"/>
        <dbReference type="ChEBI" id="CHEBI:60493"/>
        <dbReference type="EC" id="2.7.8.26"/>
    </reaction>
</comment>
<evidence type="ECO:0000256" key="4">
    <source>
        <dbReference type="ARBA" id="ARBA00010561"/>
    </source>
</evidence>
<accession>A0A238LLR4</accession>
<evidence type="ECO:0000256" key="19">
    <source>
        <dbReference type="HAMAP-Rule" id="MF_00719"/>
    </source>
</evidence>
<evidence type="ECO:0000256" key="9">
    <source>
        <dbReference type="ARBA" id="ARBA00022679"/>
    </source>
</evidence>
<proteinExistence type="inferred from homology"/>
<evidence type="ECO:0000256" key="6">
    <source>
        <dbReference type="ARBA" id="ARBA00015850"/>
    </source>
</evidence>